<evidence type="ECO:0000256" key="7">
    <source>
        <dbReference type="ARBA" id="ARBA00023136"/>
    </source>
</evidence>
<protein>
    <recommendedName>
        <fullName evidence="8">Fringe-like glycosyltransferase domain-containing protein</fullName>
    </recommendedName>
</protein>
<dbReference type="Gene3D" id="3.90.550.50">
    <property type="match status" value="1"/>
</dbReference>
<evidence type="ECO:0000256" key="2">
    <source>
        <dbReference type="ARBA" id="ARBA00022676"/>
    </source>
</evidence>
<evidence type="ECO:0000256" key="1">
    <source>
        <dbReference type="ARBA" id="ARBA00004606"/>
    </source>
</evidence>
<organism evidence="9">
    <name type="scientific">Oppiella nova</name>
    <dbReference type="NCBI Taxonomy" id="334625"/>
    <lineage>
        <taxon>Eukaryota</taxon>
        <taxon>Metazoa</taxon>
        <taxon>Ecdysozoa</taxon>
        <taxon>Arthropoda</taxon>
        <taxon>Chelicerata</taxon>
        <taxon>Arachnida</taxon>
        <taxon>Acari</taxon>
        <taxon>Acariformes</taxon>
        <taxon>Sarcoptiformes</taxon>
        <taxon>Oribatida</taxon>
        <taxon>Brachypylina</taxon>
        <taxon>Oppioidea</taxon>
        <taxon>Oppiidae</taxon>
        <taxon>Oppiella</taxon>
    </lineage>
</organism>
<dbReference type="InterPro" id="IPR003378">
    <property type="entry name" value="Fringe-like_glycosylTrfase"/>
</dbReference>
<evidence type="ECO:0000256" key="6">
    <source>
        <dbReference type="ARBA" id="ARBA00022989"/>
    </source>
</evidence>
<keyword evidence="2" id="KW-0328">Glycosyltransferase</keyword>
<feature type="domain" description="Fringe-like glycosyltransferase" evidence="8">
    <location>
        <begin position="1"/>
        <end position="64"/>
    </location>
</feature>
<dbReference type="GO" id="GO:0016757">
    <property type="term" value="F:glycosyltransferase activity"/>
    <property type="evidence" value="ECO:0007669"/>
    <property type="project" value="UniProtKB-KW"/>
</dbReference>
<dbReference type="AlphaFoldDB" id="A0A7R9QCX2"/>
<dbReference type="Proteomes" id="UP000728032">
    <property type="component" value="Unassembled WGS sequence"/>
</dbReference>
<comment type="subcellular location">
    <subcellularLocation>
        <location evidence="1">Membrane</location>
        <topology evidence="1">Single-pass type II membrane protein</topology>
    </subcellularLocation>
</comment>
<sequence>MVPMASGGQFISIGERIRLPDDVTIGYIVEHLLSKQLTVIDGLHSHLEAIKFRDRNHLLQQISFII</sequence>
<evidence type="ECO:0000313" key="10">
    <source>
        <dbReference type="Proteomes" id="UP000728032"/>
    </source>
</evidence>
<evidence type="ECO:0000313" key="9">
    <source>
        <dbReference type="EMBL" id="CAD7640053.1"/>
    </source>
</evidence>
<reference evidence="9" key="1">
    <citation type="submission" date="2020-11" db="EMBL/GenBank/DDBJ databases">
        <authorList>
            <person name="Tran Van P."/>
        </authorList>
    </citation>
    <scope>NUCLEOTIDE SEQUENCE</scope>
</reference>
<accession>A0A7R9QCX2</accession>
<keyword evidence="6" id="KW-1133">Transmembrane helix</keyword>
<dbReference type="OrthoDB" id="8959630at2759"/>
<name>A0A7R9QCX2_9ACAR</name>
<dbReference type="EMBL" id="OC915356">
    <property type="protein sequence ID" value="CAD7640053.1"/>
    <property type="molecule type" value="Genomic_DNA"/>
</dbReference>
<evidence type="ECO:0000256" key="4">
    <source>
        <dbReference type="ARBA" id="ARBA00022692"/>
    </source>
</evidence>
<keyword evidence="7" id="KW-0472">Membrane</keyword>
<dbReference type="GO" id="GO:0016020">
    <property type="term" value="C:membrane"/>
    <property type="evidence" value="ECO:0007669"/>
    <property type="project" value="UniProtKB-SubCell"/>
</dbReference>
<keyword evidence="10" id="KW-1185">Reference proteome</keyword>
<dbReference type="EMBL" id="CAJPVJ010000531">
    <property type="protein sequence ID" value="CAG2162770.1"/>
    <property type="molecule type" value="Genomic_DNA"/>
</dbReference>
<dbReference type="Pfam" id="PF02434">
    <property type="entry name" value="Fringe"/>
    <property type="match status" value="1"/>
</dbReference>
<evidence type="ECO:0000256" key="3">
    <source>
        <dbReference type="ARBA" id="ARBA00022679"/>
    </source>
</evidence>
<evidence type="ECO:0000256" key="5">
    <source>
        <dbReference type="ARBA" id="ARBA00022968"/>
    </source>
</evidence>
<keyword evidence="4" id="KW-0812">Transmembrane</keyword>
<evidence type="ECO:0000259" key="8">
    <source>
        <dbReference type="Pfam" id="PF02434"/>
    </source>
</evidence>
<keyword evidence="3" id="KW-0808">Transferase</keyword>
<keyword evidence="5" id="KW-0735">Signal-anchor</keyword>
<gene>
    <name evidence="9" type="ORF">ONB1V03_LOCUS2360</name>
</gene>
<proteinExistence type="predicted"/>